<dbReference type="PROSITE" id="PS51257">
    <property type="entry name" value="PROKAR_LIPOPROTEIN"/>
    <property type="match status" value="1"/>
</dbReference>
<accession>A0AAW9QAF2</accession>
<dbReference type="Proteomes" id="UP001336250">
    <property type="component" value="Unassembled WGS sequence"/>
</dbReference>
<dbReference type="EMBL" id="JAZIBG010000009">
    <property type="protein sequence ID" value="MEF7612674.1"/>
    <property type="molecule type" value="Genomic_DNA"/>
</dbReference>
<evidence type="ECO:0000256" key="1">
    <source>
        <dbReference type="SAM" id="SignalP"/>
    </source>
</evidence>
<name>A0AAW9QAF2_9BURK</name>
<evidence type="ECO:0000313" key="2">
    <source>
        <dbReference type="EMBL" id="MEF7612674.1"/>
    </source>
</evidence>
<feature type="signal peptide" evidence="1">
    <location>
        <begin position="1"/>
        <end position="23"/>
    </location>
</feature>
<gene>
    <name evidence="2" type="ORF">V4F39_02050</name>
</gene>
<evidence type="ECO:0000313" key="3">
    <source>
        <dbReference type="Proteomes" id="UP001336250"/>
    </source>
</evidence>
<comment type="caution">
    <text evidence="2">The sequence shown here is derived from an EMBL/GenBank/DDBJ whole genome shotgun (WGS) entry which is preliminary data.</text>
</comment>
<keyword evidence="1" id="KW-0732">Signal</keyword>
<protein>
    <submittedName>
        <fullName evidence="2">Uncharacterized protein</fullName>
    </submittedName>
</protein>
<dbReference type="RefSeq" id="WP_332287571.1">
    <property type="nucleotide sequence ID" value="NZ_JAZIBG010000009.1"/>
</dbReference>
<reference evidence="2 3" key="1">
    <citation type="submission" date="2024-02" db="EMBL/GenBank/DDBJ databases">
        <title>Genome sequence of Aquincola sp. MAHUQ-54.</title>
        <authorList>
            <person name="Huq M.A."/>
        </authorList>
    </citation>
    <scope>NUCLEOTIDE SEQUENCE [LARGE SCALE GENOMIC DNA]</scope>
    <source>
        <strain evidence="2 3">MAHUQ-54</strain>
    </source>
</reference>
<proteinExistence type="predicted"/>
<organism evidence="2 3">
    <name type="scientific">Aquincola agrisoli</name>
    <dbReference type="NCBI Taxonomy" id="3119538"/>
    <lineage>
        <taxon>Bacteria</taxon>
        <taxon>Pseudomonadati</taxon>
        <taxon>Pseudomonadota</taxon>
        <taxon>Betaproteobacteria</taxon>
        <taxon>Burkholderiales</taxon>
        <taxon>Sphaerotilaceae</taxon>
        <taxon>Aquincola</taxon>
    </lineage>
</organism>
<keyword evidence="3" id="KW-1185">Reference proteome</keyword>
<sequence length="173" mass="18010">MKSPAAALALAALTTLACPVATAQWTKELIKDDKTGESYRRYTLSSTASPPGASGGVGRKGQLVMRTGHFPGGIQLSLRTEQGRFVCPVGPDFCQVRIRFDAEPPFVLPAVRPADGSSDRLFMRDDGRFMAGAATAQTIVVEAAYLAHGIQALAFAAPGGLEGPAPRATGPAP</sequence>
<feature type="chain" id="PRO_5044015725" evidence="1">
    <location>
        <begin position="24"/>
        <end position="173"/>
    </location>
</feature>
<dbReference type="AlphaFoldDB" id="A0AAW9QAF2"/>